<dbReference type="AlphaFoldDB" id="A0A8C5R8G5"/>
<evidence type="ECO:0000259" key="1">
    <source>
        <dbReference type="PROSITE" id="PS50878"/>
    </source>
</evidence>
<dbReference type="Ensembl" id="ENSLLET00000050997.1">
    <property type="protein sequence ID" value="ENSLLEP00000049083.1"/>
    <property type="gene ID" value="ENSLLEG00000030903.1"/>
</dbReference>
<keyword evidence="3" id="KW-1185">Reference proteome</keyword>
<dbReference type="Proteomes" id="UP000694569">
    <property type="component" value="Unplaced"/>
</dbReference>
<protein>
    <recommendedName>
        <fullName evidence="1">Reverse transcriptase domain-containing protein</fullName>
    </recommendedName>
</protein>
<proteinExistence type="predicted"/>
<name>A0A8C5R8G5_9ANUR</name>
<evidence type="ECO:0000313" key="2">
    <source>
        <dbReference type="Ensembl" id="ENSLLEP00000049083.1"/>
    </source>
</evidence>
<dbReference type="GeneTree" id="ENSGT00940000154669"/>
<evidence type="ECO:0000313" key="3">
    <source>
        <dbReference type="Proteomes" id="UP000694569"/>
    </source>
</evidence>
<feature type="domain" description="Reverse transcriptase" evidence="1">
    <location>
        <begin position="1"/>
        <end position="346"/>
    </location>
</feature>
<dbReference type="PANTHER" id="PTHR21301:SF12">
    <property type="match status" value="1"/>
</dbReference>
<dbReference type="PANTHER" id="PTHR21301">
    <property type="entry name" value="REVERSE TRANSCRIPTASE"/>
    <property type="match status" value="1"/>
</dbReference>
<dbReference type="PROSITE" id="PS50878">
    <property type="entry name" value="RT_POL"/>
    <property type="match status" value="1"/>
</dbReference>
<sequence>MRDIEKMSTKINHYNLTKEENLALKNLQKDSNIVIKPADKGGGTVILPRTLYQEEVLRILNDDQTYCKLRADPVKDIRQKMEFFLQEGLYRGILNKTEFEYLTIKFTKTPYFYILPKVHKNPVRPPGRPIVAGIESITSHLSEYVDTIRQPIVRTIPSYLKDTLNMLQTLEDVVWQEGDVMVTCDVNALYSNIPHELGLEKLEEEISKSNLLGNDQMSFIVESVKFILKNNYFKFEEDFYIQVRGTKMGTKFAPSYANLYMAAWETVFVYGSRSWAQGTIHAYKRFIDDIFFIWRGREEDLPMFLDSLNNVEWGIKLDCNWSTQKINFLDLEIYVEEDCIKSKTFF</sequence>
<reference evidence="2" key="2">
    <citation type="submission" date="2025-09" db="UniProtKB">
        <authorList>
            <consortium name="Ensembl"/>
        </authorList>
    </citation>
    <scope>IDENTIFICATION</scope>
</reference>
<organism evidence="2 3">
    <name type="scientific">Leptobrachium leishanense</name>
    <name type="common">Leishan spiny toad</name>
    <dbReference type="NCBI Taxonomy" id="445787"/>
    <lineage>
        <taxon>Eukaryota</taxon>
        <taxon>Metazoa</taxon>
        <taxon>Chordata</taxon>
        <taxon>Craniata</taxon>
        <taxon>Vertebrata</taxon>
        <taxon>Euteleostomi</taxon>
        <taxon>Amphibia</taxon>
        <taxon>Batrachia</taxon>
        <taxon>Anura</taxon>
        <taxon>Pelobatoidea</taxon>
        <taxon>Megophryidae</taxon>
        <taxon>Leptobrachium</taxon>
    </lineage>
</organism>
<reference evidence="2" key="1">
    <citation type="submission" date="2025-08" db="UniProtKB">
        <authorList>
            <consortium name="Ensembl"/>
        </authorList>
    </citation>
    <scope>IDENTIFICATION</scope>
</reference>
<accession>A0A8C5R8G5</accession>
<dbReference type="OrthoDB" id="9909086at2759"/>
<dbReference type="InterPro" id="IPR000477">
    <property type="entry name" value="RT_dom"/>
</dbReference>